<accession>A0A974SS49</accession>
<evidence type="ECO:0000256" key="3">
    <source>
        <dbReference type="PROSITE-ProRule" id="PRU00339"/>
    </source>
</evidence>
<keyword evidence="5" id="KW-1185">Reference proteome</keyword>
<dbReference type="InterPro" id="IPR019734">
    <property type="entry name" value="TPR_rpt"/>
</dbReference>
<keyword evidence="2 3" id="KW-0802">TPR repeat</keyword>
<dbReference type="Proteomes" id="UP000663444">
    <property type="component" value="Chromosome"/>
</dbReference>
<dbReference type="PROSITE" id="PS50293">
    <property type="entry name" value="TPR_REGION"/>
    <property type="match status" value="1"/>
</dbReference>
<dbReference type="RefSeq" id="WP_203389016.1">
    <property type="nucleotide sequence ID" value="NZ_CP064781.1"/>
</dbReference>
<dbReference type="Gene3D" id="3.40.50.2000">
    <property type="entry name" value="Glycogen Phosphorylase B"/>
    <property type="match status" value="1"/>
</dbReference>
<dbReference type="Pfam" id="PF13432">
    <property type="entry name" value="TPR_16"/>
    <property type="match status" value="1"/>
</dbReference>
<dbReference type="Pfam" id="PF01075">
    <property type="entry name" value="Glyco_transf_9"/>
    <property type="match status" value="1"/>
</dbReference>
<evidence type="ECO:0000313" key="5">
    <source>
        <dbReference type="Proteomes" id="UP000663444"/>
    </source>
</evidence>
<dbReference type="SUPFAM" id="SSF53756">
    <property type="entry name" value="UDP-Glycosyltransferase/glycogen phosphorylase"/>
    <property type="match status" value="1"/>
</dbReference>
<evidence type="ECO:0000256" key="2">
    <source>
        <dbReference type="ARBA" id="ARBA00022803"/>
    </source>
</evidence>
<dbReference type="Pfam" id="PF14559">
    <property type="entry name" value="TPR_19"/>
    <property type="match status" value="1"/>
</dbReference>
<feature type="repeat" description="TPR" evidence="3">
    <location>
        <begin position="181"/>
        <end position="214"/>
    </location>
</feature>
<evidence type="ECO:0000256" key="1">
    <source>
        <dbReference type="ARBA" id="ARBA00022737"/>
    </source>
</evidence>
<dbReference type="EMBL" id="CP064781">
    <property type="protein sequence ID" value="QRJ65485.1"/>
    <property type="molecule type" value="Genomic_DNA"/>
</dbReference>
<dbReference type="InterPro" id="IPR013105">
    <property type="entry name" value="TPR_2"/>
</dbReference>
<proteinExistence type="predicted"/>
<dbReference type="Gene3D" id="1.25.40.10">
    <property type="entry name" value="Tetratricopeptide repeat domain"/>
    <property type="match status" value="1"/>
</dbReference>
<dbReference type="PANTHER" id="PTHR12558">
    <property type="entry name" value="CELL DIVISION CYCLE 16,23,27"/>
    <property type="match status" value="1"/>
</dbReference>
<gene>
    <name evidence="4" type="ORF">IWH25_09235</name>
</gene>
<dbReference type="InterPro" id="IPR011990">
    <property type="entry name" value="TPR-like_helical_dom_sf"/>
</dbReference>
<reference evidence="4" key="1">
    <citation type="submission" date="2020-11" db="EMBL/GenBank/DDBJ databases">
        <title>Azospira restricta DSM 18626 genome sequence.</title>
        <authorList>
            <person name="Moe W.M."/>
        </authorList>
    </citation>
    <scope>NUCLEOTIDE SEQUENCE</scope>
    <source>
        <strain evidence="4">DSM 18626</strain>
    </source>
</reference>
<dbReference type="Pfam" id="PF07719">
    <property type="entry name" value="TPR_2"/>
    <property type="match status" value="1"/>
</dbReference>
<dbReference type="PANTHER" id="PTHR12558:SF13">
    <property type="entry name" value="CELL DIVISION CYCLE PROTEIN 27 HOMOLOG"/>
    <property type="match status" value="1"/>
</dbReference>
<dbReference type="SUPFAM" id="SSF48452">
    <property type="entry name" value="TPR-like"/>
    <property type="match status" value="1"/>
</dbReference>
<dbReference type="KEGG" id="ares:IWH25_09235"/>
<organism evidence="4 5">
    <name type="scientific">Azospira restricta</name>
    <dbReference type="NCBI Taxonomy" id="404405"/>
    <lineage>
        <taxon>Bacteria</taxon>
        <taxon>Pseudomonadati</taxon>
        <taxon>Pseudomonadota</taxon>
        <taxon>Betaproteobacteria</taxon>
        <taxon>Rhodocyclales</taxon>
        <taxon>Rhodocyclaceae</taxon>
        <taxon>Azospira</taxon>
    </lineage>
</organism>
<dbReference type="AlphaFoldDB" id="A0A974SS49"/>
<sequence length="568" mass="63738">MSVQAGKEGDPQDVERAARAAFAAGRSDEAKRLLVAYLEAVPDAYQLRCLLGYLFQHEERYRDAEACYETALAIAPPSLQLFHNLGLVKLRVGDAAAARGYFAKALAIDGDAVDTLDELAAACLQLGDIAGALGCYERVLKIDPRHVRAYVGMAGAFSDSGWEADALRGFETALGIDPGNIEALNGLGIMCKRLGQYERAMQLFERALALAPDEPALLRNKAMLCSLLGRQEEAETIFRRLLARDPQDADAHFSLGCTYLITGRLPEGWREYEYRWHSKERGVAVKMPTSALPRWSGEVLARAGSGLVIYAEQGFGDGIQFARYVPLVARRFEKVLLHTRKPLLSLFQRSFAPYAEVVAEMPDERGYTHHCPLLSLPLAFSTSLATIPADFPYLSPDPERSERWRQRLAGERRPKVGIAWATGKRGLHKRSFELSPELLDPVLGRGDIAWVSLNKEALDERQREILGRYRVADWSDELADFDDTAALMGALDLVISVDTAVAHLAGALDRPVWLLNRFESEWRWLLERSDSPWYRSMRIFRQRRPREWGELLDEVAGALRQWIAERRP</sequence>
<name>A0A974SS49_9RHOO</name>
<evidence type="ECO:0000313" key="4">
    <source>
        <dbReference type="EMBL" id="QRJ65485.1"/>
    </source>
</evidence>
<keyword evidence="1" id="KW-0677">Repeat</keyword>
<dbReference type="PROSITE" id="PS50005">
    <property type="entry name" value="TPR"/>
    <property type="match status" value="2"/>
</dbReference>
<dbReference type="GO" id="GO:0016757">
    <property type="term" value="F:glycosyltransferase activity"/>
    <property type="evidence" value="ECO:0007669"/>
    <property type="project" value="InterPro"/>
</dbReference>
<dbReference type="SMART" id="SM00028">
    <property type="entry name" value="TPR"/>
    <property type="match status" value="6"/>
</dbReference>
<feature type="repeat" description="TPR" evidence="3">
    <location>
        <begin position="113"/>
        <end position="146"/>
    </location>
</feature>
<dbReference type="InterPro" id="IPR002201">
    <property type="entry name" value="Glyco_trans_9"/>
</dbReference>
<protein>
    <submittedName>
        <fullName evidence="4">Tetratricopeptide repeat protein</fullName>
    </submittedName>
</protein>